<evidence type="ECO:0000313" key="8">
    <source>
        <dbReference type="EMBL" id="CDI03771.1"/>
    </source>
</evidence>
<evidence type="ECO:0000256" key="5">
    <source>
        <dbReference type="ARBA" id="ARBA00023172"/>
    </source>
</evidence>
<comment type="caution">
    <text evidence="8">The sequence shown here is derived from an EMBL/GenBank/DDBJ whole genome shotgun (WGS) entry which is preliminary data.</text>
</comment>
<dbReference type="PANTHER" id="PTHR33217">
    <property type="entry name" value="TRANSPOSASE FOR INSERTION SEQUENCE ELEMENT IS1081"/>
    <property type="match status" value="1"/>
</dbReference>
<name>W6M770_9GAMM</name>
<organism evidence="8 9">
    <name type="scientific">Candidatus Competibacter denitrificans Run_A_D11</name>
    <dbReference type="NCBI Taxonomy" id="1400863"/>
    <lineage>
        <taxon>Bacteria</taxon>
        <taxon>Pseudomonadati</taxon>
        <taxon>Pseudomonadota</taxon>
        <taxon>Gammaproteobacteria</taxon>
        <taxon>Candidatus Competibacteraceae</taxon>
        <taxon>Candidatus Competibacter</taxon>
    </lineage>
</organism>
<comment type="similarity">
    <text evidence="2 6">Belongs to the transposase mutator family.</text>
</comment>
<sequence>MTTPLSKVDQDFSPELKKLAVEVARHIKTEQDLTALSRQLLKLTVESALKAELDAHLGYERHAAVGRGSGNSRNGYSGKTLKGDLGEVPIQTPSTPKG</sequence>
<dbReference type="GO" id="GO:0006313">
    <property type="term" value="P:DNA transposition"/>
    <property type="evidence" value="ECO:0007669"/>
    <property type="project" value="UniProtKB-UniRule"/>
</dbReference>
<evidence type="ECO:0000313" key="9">
    <source>
        <dbReference type="Proteomes" id="UP000035760"/>
    </source>
</evidence>
<dbReference type="PANTHER" id="PTHR33217:SF5">
    <property type="entry name" value="MUTATOR FAMILY TRANSPOSASE"/>
    <property type="match status" value="1"/>
</dbReference>
<dbReference type="GO" id="GO:0004803">
    <property type="term" value="F:transposase activity"/>
    <property type="evidence" value="ECO:0007669"/>
    <property type="project" value="UniProtKB-UniRule"/>
</dbReference>
<proteinExistence type="inferred from homology"/>
<gene>
    <name evidence="8" type="ORF">BN873_660005</name>
</gene>
<reference evidence="8" key="1">
    <citation type="submission" date="2013-07" db="EMBL/GenBank/DDBJ databases">
        <authorList>
            <person name="McIlroy S."/>
        </authorList>
    </citation>
    <scope>NUCLEOTIDE SEQUENCE [LARGE SCALE GENOMIC DNA]</scope>
    <source>
        <strain evidence="8">Run_A_D11</strain>
    </source>
</reference>
<keyword evidence="3 6" id="KW-0815">Transposition</keyword>
<dbReference type="InterPro" id="IPR001207">
    <property type="entry name" value="Transposase_mutator"/>
</dbReference>
<accession>W6M770</accession>
<dbReference type="EMBL" id="CBTJ020000076">
    <property type="protein sequence ID" value="CDI03771.1"/>
    <property type="molecule type" value="Genomic_DNA"/>
</dbReference>
<dbReference type="Pfam" id="PF00872">
    <property type="entry name" value="Transposase_mut"/>
    <property type="match status" value="1"/>
</dbReference>
<keyword evidence="6" id="KW-0814">Transposable element</keyword>
<protein>
    <recommendedName>
        <fullName evidence="6">Mutator family transposase</fullName>
    </recommendedName>
</protein>
<reference evidence="8" key="2">
    <citation type="submission" date="2014-03" db="EMBL/GenBank/DDBJ databases">
        <title>Candidatus Competibacter-lineage genomes retrieved from metagenomes reveal functional metabolic diversity.</title>
        <authorList>
            <person name="McIlroy S.J."/>
            <person name="Albertsen M."/>
            <person name="Andresen E.K."/>
            <person name="Saunders A.M."/>
            <person name="Kristiansen R."/>
            <person name="Stokholm-Bjerregaard M."/>
            <person name="Nielsen K.L."/>
            <person name="Nielsen P.H."/>
        </authorList>
    </citation>
    <scope>NUCLEOTIDE SEQUENCE</scope>
    <source>
        <strain evidence="8">Run_A_D11</strain>
    </source>
</reference>
<dbReference type="STRING" id="1400863.BN873_660005"/>
<comment type="function">
    <text evidence="1 6">Required for the transposition of the insertion element.</text>
</comment>
<evidence type="ECO:0000256" key="4">
    <source>
        <dbReference type="ARBA" id="ARBA00023125"/>
    </source>
</evidence>
<evidence type="ECO:0000256" key="6">
    <source>
        <dbReference type="RuleBase" id="RU365089"/>
    </source>
</evidence>
<evidence type="ECO:0000256" key="3">
    <source>
        <dbReference type="ARBA" id="ARBA00022578"/>
    </source>
</evidence>
<keyword evidence="4 6" id="KW-0238">DNA-binding</keyword>
<dbReference type="OrthoDB" id="9793302at2"/>
<keyword evidence="9" id="KW-1185">Reference proteome</keyword>
<dbReference type="AlphaFoldDB" id="W6M770"/>
<evidence type="ECO:0000256" key="2">
    <source>
        <dbReference type="ARBA" id="ARBA00010961"/>
    </source>
</evidence>
<keyword evidence="5 6" id="KW-0233">DNA recombination</keyword>
<dbReference type="GO" id="GO:0003677">
    <property type="term" value="F:DNA binding"/>
    <property type="evidence" value="ECO:0007669"/>
    <property type="project" value="UniProtKB-UniRule"/>
</dbReference>
<feature type="region of interest" description="Disordered" evidence="7">
    <location>
        <begin position="65"/>
        <end position="98"/>
    </location>
</feature>
<evidence type="ECO:0000256" key="7">
    <source>
        <dbReference type="SAM" id="MobiDB-lite"/>
    </source>
</evidence>
<evidence type="ECO:0000256" key="1">
    <source>
        <dbReference type="ARBA" id="ARBA00002190"/>
    </source>
</evidence>
<dbReference type="Proteomes" id="UP000035760">
    <property type="component" value="Unassembled WGS sequence"/>
</dbReference>